<dbReference type="EMBL" id="VOSM01000016">
    <property type="protein sequence ID" value="TXD34060.1"/>
    <property type="molecule type" value="Genomic_DNA"/>
</dbReference>
<dbReference type="PANTHER" id="PTHR10859">
    <property type="entry name" value="GLYCOSYL TRANSFERASE"/>
    <property type="match status" value="1"/>
</dbReference>
<dbReference type="Proteomes" id="UP000321412">
    <property type="component" value="Unassembled WGS sequence"/>
</dbReference>
<dbReference type="GO" id="GO:0006487">
    <property type="term" value="P:protein N-linked glycosylation"/>
    <property type="evidence" value="ECO:0007669"/>
    <property type="project" value="TreeGrafter"/>
</dbReference>
<dbReference type="Pfam" id="PF00535">
    <property type="entry name" value="Glycos_transf_2"/>
    <property type="match status" value="1"/>
</dbReference>
<evidence type="ECO:0000313" key="3">
    <source>
        <dbReference type="Proteomes" id="UP000321412"/>
    </source>
</evidence>
<protein>
    <submittedName>
        <fullName evidence="2">Glycosyltransferase</fullName>
    </submittedName>
</protein>
<evidence type="ECO:0000259" key="1">
    <source>
        <dbReference type="Pfam" id="PF00535"/>
    </source>
</evidence>
<dbReference type="InterPro" id="IPR001173">
    <property type="entry name" value="Glyco_trans_2-like"/>
</dbReference>
<dbReference type="InterPro" id="IPR029044">
    <property type="entry name" value="Nucleotide-diphossugar_trans"/>
</dbReference>
<keyword evidence="3" id="KW-1185">Reference proteome</keyword>
<dbReference type="OrthoDB" id="9811884at2"/>
<proteinExistence type="predicted"/>
<name>A0A5C6X5T3_9DELT</name>
<accession>A0A5C6X5T3</accession>
<gene>
    <name evidence="2" type="ORF">FRC98_19575</name>
</gene>
<dbReference type="GO" id="GO:0016740">
    <property type="term" value="F:transferase activity"/>
    <property type="evidence" value="ECO:0007669"/>
    <property type="project" value="UniProtKB-KW"/>
</dbReference>
<dbReference type="AlphaFoldDB" id="A0A5C6X5T3"/>
<dbReference type="RefSeq" id="WP_146983195.1">
    <property type="nucleotide sequence ID" value="NZ_VOSM01000016.1"/>
</dbReference>
<evidence type="ECO:0000313" key="2">
    <source>
        <dbReference type="EMBL" id="TXD34060.1"/>
    </source>
</evidence>
<keyword evidence="2" id="KW-0808">Transferase</keyword>
<dbReference type="SUPFAM" id="SSF53448">
    <property type="entry name" value="Nucleotide-diphospho-sugar transferases"/>
    <property type="match status" value="1"/>
</dbReference>
<dbReference type="PANTHER" id="PTHR10859:SF91">
    <property type="entry name" value="DOLICHYL-PHOSPHATE BETA-GLUCOSYLTRANSFERASE"/>
    <property type="match status" value="1"/>
</dbReference>
<reference evidence="2 3" key="1">
    <citation type="submission" date="2019-08" db="EMBL/GenBank/DDBJ databases">
        <title>Bradymonadales sp. TMQ4.</title>
        <authorList>
            <person name="Liang Q."/>
        </authorList>
    </citation>
    <scope>NUCLEOTIDE SEQUENCE [LARGE SCALE GENOMIC DNA]</scope>
    <source>
        <strain evidence="2 3">TMQ4</strain>
    </source>
</reference>
<sequence>MSNSQATDVELSIVIPIYNEELILESSVEELTANIAADPRLNSRTYELILSENGSSDNTVALAKSLQERFPQLRILHSDEPNYGLAMRRGIMEAHGEIVLCDEIDLCDTDFYARALEKIEGEGYDLIVGSKALDRSMDHRPAFRRLATRVLNGLFRVFLGFHGTDTHGLKAFRRQRLLDVIDRCVVDRDLFASEFVIRAERMNFRMTEIPVHIVEKRQPSIHLVRRVPNVLKNLGRLVWVIRVTNR</sequence>
<feature type="domain" description="Glycosyltransferase 2-like" evidence="1">
    <location>
        <begin position="12"/>
        <end position="176"/>
    </location>
</feature>
<dbReference type="Gene3D" id="3.90.550.10">
    <property type="entry name" value="Spore Coat Polysaccharide Biosynthesis Protein SpsA, Chain A"/>
    <property type="match status" value="1"/>
</dbReference>
<comment type="caution">
    <text evidence="2">The sequence shown here is derived from an EMBL/GenBank/DDBJ whole genome shotgun (WGS) entry which is preliminary data.</text>
</comment>
<organism evidence="2 3">
    <name type="scientific">Lujinxingia vulgaris</name>
    <dbReference type="NCBI Taxonomy" id="2600176"/>
    <lineage>
        <taxon>Bacteria</taxon>
        <taxon>Deltaproteobacteria</taxon>
        <taxon>Bradymonadales</taxon>
        <taxon>Lujinxingiaceae</taxon>
        <taxon>Lujinxingia</taxon>
    </lineage>
</organism>